<dbReference type="InterPro" id="IPR011990">
    <property type="entry name" value="TPR-like_helical_dom_sf"/>
</dbReference>
<dbReference type="EMBL" id="JANBUW010000143">
    <property type="protein sequence ID" value="KAJ2848677.1"/>
    <property type="molecule type" value="Genomic_DNA"/>
</dbReference>
<gene>
    <name evidence="1" type="ORF">IWW36_003156</name>
</gene>
<dbReference type="SUPFAM" id="SSF48452">
    <property type="entry name" value="TPR-like"/>
    <property type="match status" value="1"/>
</dbReference>
<dbReference type="Proteomes" id="UP001139887">
    <property type="component" value="Unassembled WGS sequence"/>
</dbReference>
<accession>A0A9W8M0C0</accession>
<comment type="caution">
    <text evidence="1">The sequence shown here is derived from an EMBL/GenBank/DDBJ whole genome shotgun (WGS) entry which is preliminary data.</text>
</comment>
<dbReference type="Gene3D" id="1.25.40.10">
    <property type="entry name" value="Tetratricopeptide repeat domain"/>
    <property type="match status" value="1"/>
</dbReference>
<name>A0A9W8M0C0_9FUNG</name>
<proteinExistence type="predicted"/>
<dbReference type="AlphaFoldDB" id="A0A9W8M0C0"/>
<keyword evidence="2" id="KW-1185">Reference proteome</keyword>
<reference evidence="1" key="1">
    <citation type="submission" date="2022-07" db="EMBL/GenBank/DDBJ databases">
        <title>Phylogenomic reconstructions and comparative analyses of Kickxellomycotina fungi.</title>
        <authorList>
            <person name="Reynolds N.K."/>
            <person name="Stajich J.E."/>
            <person name="Barry K."/>
            <person name="Grigoriev I.V."/>
            <person name="Crous P."/>
            <person name="Smith M.E."/>
        </authorList>
    </citation>
    <scope>NUCLEOTIDE SEQUENCE</scope>
    <source>
        <strain evidence="1">NRRL 1566</strain>
    </source>
</reference>
<protein>
    <submittedName>
        <fullName evidence="1">Uncharacterized protein</fullName>
    </submittedName>
</protein>
<dbReference type="OrthoDB" id="69928at2759"/>
<evidence type="ECO:0000313" key="1">
    <source>
        <dbReference type="EMBL" id="KAJ2848677.1"/>
    </source>
</evidence>
<sequence>MTSLEYALHVLNRPQGSRMPPAFAIARRLFICLGDVYRYQYMYLPLLNYNGIGLVDTQTILDLARWTYARARALYTDSGRACVQLALLSAYANNRFDTVFWELCSLCYDGGRVMSRSSSSRRGLLYVDNPATDDDSSSEDPIEQAVIELARAIHSSQNIETVLPLYNRTLALLETDIAEARDGDSLELDADFWAREYQLSVVLAALLTLATSNTIIDTKTKHTYLACIQHLAIVLLLRQMQFLQQTPKLVSDWHAGLVYPLCSIALWMDIWRSCTYLRICLEQNDWQWEFNSHTADLFSGLAQLVSKESDIKLAQDAVRMELLANEALPHDVSLLGWISLRSVQRNVHYGAIFGEQLEVFDVTASESSNETRDLALLGIWNNPTNIIHIMAARIQLLLLAAADQRLFNFMTWSKNGELKITTSSPLIGAPLEPPSEDVPNMENGIQEVGPSTVPSLPLRIPDTDAWLSCLSLFQKWSMAHICTLVIAESIKHQLEAAHNRHPALQFIASNIDNSNMIEQHADQDRLSNWSDANQYLYGLQIDETMSIDEDELPTAEEVPDYMRDLLQCALYFAYVKYPKCDVAIVSDSEELAFYASWFDISCINPNES</sequence>
<organism evidence="1 2">
    <name type="scientific">Coemansia brasiliensis</name>
    <dbReference type="NCBI Taxonomy" id="2650707"/>
    <lineage>
        <taxon>Eukaryota</taxon>
        <taxon>Fungi</taxon>
        <taxon>Fungi incertae sedis</taxon>
        <taxon>Zoopagomycota</taxon>
        <taxon>Kickxellomycotina</taxon>
        <taxon>Kickxellomycetes</taxon>
        <taxon>Kickxellales</taxon>
        <taxon>Kickxellaceae</taxon>
        <taxon>Coemansia</taxon>
    </lineage>
</organism>
<evidence type="ECO:0000313" key="2">
    <source>
        <dbReference type="Proteomes" id="UP001139887"/>
    </source>
</evidence>